<dbReference type="Proteomes" id="UP000593567">
    <property type="component" value="Unassembled WGS sequence"/>
</dbReference>
<comment type="caution">
    <text evidence="1">The sequence shown here is derived from an EMBL/GenBank/DDBJ whole genome shotgun (WGS) entry which is preliminary data.</text>
</comment>
<organism evidence="1 2">
    <name type="scientific">Bugula neritina</name>
    <name type="common">Brown bryozoan</name>
    <name type="synonym">Sertularia neritina</name>
    <dbReference type="NCBI Taxonomy" id="10212"/>
    <lineage>
        <taxon>Eukaryota</taxon>
        <taxon>Metazoa</taxon>
        <taxon>Spiralia</taxon>
        <taxon>Lophotrochozoa</taxon>
        <taxon>Bryozoa</taxon>
        <taxon>Gymnolaemata</taxon>
        <taxon>Cheilostomatida</taxon>
        <taxon>Flustrina</taxon>
        <taxon>Buguloidea</taxon>
        <taxon>Bugulidae</taxon>
        <taxon>Bugula</taxon>
    </lineage>
</organism>
<dbReference type="EMBL" id="VXIV02000266">
    <property type="protein sequence ID" value="KAF6039410.1"/>
    <property type="molecule type" value="Genomic_DNA"/>
</dbReference>
<gene>
    <name evidence="1" type="ORF">EB796_002291</name>
</gene>
<accession>A0A7J7KMK6</accession>
<protein>
    <submittedName>
        <fullName evidence="1">Uncharacterized protein</fullName>
    </submittedName>
</protein>
<reference evidence="1" key="1">
    <citation type="submission" date="2020-06" db="EMBL/GenBank/DDBJ databases">
        <title>Draft genome of Bugula neritina, a colonial animal packing powerful symbionts and potential medicines.</title>
        <authorList>
            <person name="Rayko M."/>
        </authorList>
    </citation>
    <scope>NUCLEOTIDE SEQUENCE [LARGE SCALE GENOMIC DNA]</scope>
    <source>
        <strain evidence="1">Kwan_BN1</strain>
    </source>
</reference>
<evidence type="ECO:0000313" key="2">
    <source>
        <dbReference type="Proteomes" id="UP000593567"/>
    </source>
</evidence>
<dbReference type="AlphaFoldDB" id="A0A7J7KMK6"/>
<sequence length="99" mass="11165">MMMVIGLLMGEYIEDKELNGNISVYQVAPFSCALRQMEHNFPNHLRELRLIAGRIDIGLPVSQALPQLYRDDFSKKECGTFDTGYNTLSSNSEGSKSDF</sequence>
<proteinExistence type="predicted"/>
<name>A0A7J7KMK6_BUGNE</name>
<evidence type="ECO:0000313" key="1">
    <source>
        <dbReference type="EMBL" id="KAF6039410.1"/>
    </source>
</evidence>
<keyword evidence="2" id="KW-1185">Reference proteome</keyword>